<dbReference type="SUPFAM" id="SSF56399">
    <property type="entry name" value="ADP-ribosylation"/>
    <property type="match status" value="1"/>
</dbReference>
<evidence type="ECO:0000256" key="2">
    <source>
        <dbReference type="SAM" id="Coils"/>
    </source>
</evidence>
<dbReference type="PANTHER" id="PTHR45740">
    <property type="entry name" value="POLY [ADP-RIBOSE] POLYMERASE"/>
    <property type="match status" value="1"/>
</dbReference>
<keyword evidence="5" id="KW-1185">Reference proteome</keyword>
<dbReference type="EMBL" id="CAICTM010001018">
    <property type="protein sequence ID" value="CAB9519482.1"/>
    <property type="molecule type" value="Genomic_DNA"/>
</dbReference>
<dbReference type="PANTHER" id="PTHR45740:SF2">
    <property type="entry name" value="POLY [ADP-RIBOSE] POLYMERASE"/>
    <property type="match status" value="1"/>
</dbReference>
<dbReference type="GO" id="GO:0003950">
    <property type="term" value="F:NAD+ poly-ADP-ribosyltransferase activity"/>
    <property type="evidence" value="ECO:0007669"/>
    <property type="project" value="UniProtKB-UniRule"/>
</dbReference>
<keyword evidence="1" id="KW-0520">NAD</keyword>
<keyword evidence="1" id="KW-0808">Transferase</keyword>
<dbReference type="AlphaFoldDB" id="A0A9N8EE53"/>
<dbReference type="GO" id="GO:0005634">
    <property type="term" value="C:nucleus"/>
    <property type="evidence" value="ECO:0007669"/>
    <property type="project" value="TreeGrafter"/>
</dbReference>
<accession>A0A9N8EE53</accession>
<dbReference type="OrthoDB" id="6133115at2759"/>
<dbReference type="InterPro" id="IPR012317">
    <property type="entry name" value="Poly(ADP-ribose)pol_cat_dom"/>
</dbReference>
<dbReference type="Gene3D" id="3.90.228.10">
    <property type="match status" value="1"/>
</dbReference>
<keyword evidence="2" id="KW-0175">Coiled coil</keyword>
<dbReference type="PROSITE" id="PS51059">
    <property type="entry name" value="PARP_CATALYTIC"/>
    <property type="match status" value="1"/>
</dbReference>
<feature type="coiled-coil region" evidence="2">
    <location>
        <begin position="94"/>
        <end position="128"/>
    </location>
</feature>
<protein>
    <recommendedName>
        <fullName evidence="1">Poly [ADP-ribose] polymerase</fullName>
        <shortName evidence="1">PARP</shortName>
        <ecNumber evidence="1">2.4.2.-</ecNumber>
    </recommendedName>
</protein>
<dbReference type="Proteomes" id="UP001153069">
    <property type="component" value="Unassembled WGS sequence"/>
</dbReference>
<dbReference type="GO" id="GO:1990404">
    <property type="term" value="F:NAD+-protein mono-ADP-ribosyltransferase activity"/>
    <property type="evidence" value="ECO:0007669"/>
    <property type="project" value="TreeGrafter"/>
</dbReference>
<evidence type="ECO:0000259" key="3">
    <source>
        <dbReference type="PROSITE" id="PS51059"/>
    </source>
</evidence>
<evidence type="ECO:0000256" key="1">
    <source>
        <dbReference type="RuleBase" id="RU362114"/>
    </source>
</evidence>
<feature type="domain" description="PARP catalytic" evidence="3">
    <location>
        <begin position="427"/>
        <end position="627"/>
    </location>
</feature>
<sequence>MAEDKNDESAAKVQLNSVHNFFRTLNEVATHFRFTFGSRAKQLTDLNATMSSLEEDIEKLIETPLQSGCGDCEAVKTAKAKLDAAHAQVLKKMKEQSAIRQEEYKRENEAYRQKLEGIKEDMDANERAYLEGRIKPERRETPEERAAEVAKLLKEYHIEHLKKAKDAKDWADKAQAGAEKARKKADEKQKNAMKAKVAVDEAIARETQFSGNQDMVDAGHEGARNLAAEMAKNGNFHIEALQAGVEGGAFVWVWEEDACRFDAHPDETRKHGSKSNPVILYEQRIWMKLEAHHLVLEAGGSTAEFGTVQISVGQKLFAQTSGLSYTVDIQESSQKNVKTRYARRVHRIRACDLDPKTMAELMNQRKKALETVGKASIEARTALQKAEFEQQKAIHLLERAEERLKGADITAWKVPYPNGKPVGYDAIPMTWHTMGDALYMEVSLLPSDPEYKQVATFFSKTSKNNIVSMRRVQNILLWNLFARTREPVGKTSLNDGNPNEEFLWHGSGKVEGALEKILVGGFDSSFSSCTPKGIWLSTNSLYSLDYSPSHGKAKKIFLVRTVLGYIGEIHGKSALDIVNGVEVDSHHCGKSSEGHTRKDDQWGGGSDNRYVVNRNNQVYPAYVLEFE</sequence>
<name>A0A9N8EE53_9STRA</name>
<proteinExistence type="predicted"/>
<reference evidence="4" key="1">
    <citation type="submission" date="2020-06" db="EMBL/GenBank/DDBJ databases">
        <authorList>
            <consortium name="Plant Systems Biology data submission"/>
        </authorList>
    </citation>
    <scope>NUCLEOTIDE SEQUENCE</scope>
    <source>
        <strain evidence="4">D6</strain>
    </source>
</reference>
<keyword evidence="1" id="KW-0328">Glycosyltransferase</keyword>
<gene>
    <name evidence="4" type="ORF">SEMRO_1020_G232150.1</name>
</gene>
<dbReference type="InterPro" id="IPR051712">
    <property type="entry name" value="ARTD-AVP"/>
</dbReference>
<evidence type="ECO:0000313" key="5">
    <source>
        <dbReference type="Proteomes" id="UP001153069"/>
    </source>
</evidence>
<dbReference type="Pfam" id="PF00644">
    <property type="entry name" value="PARP"/>
    <property type="match status" value="1"/>
</dbReference>
<dbReference type="EC" id="2.4.2.-" evidence="1"/>
<organism evidence="4 5">
    <name type="scientific">Seminavis robusta</name>
    <dbReference type="NCBI Taxonomy" id="568900"/>
    <lineage>
        <taxon>Eukaryota</taxon>
        <taxon>Sar</taxon>
        <taxon>Stramenopiles</taxon>
        <taxon>Ochrophyta</taxon>
        <taxon>Bacillariophyta</taxon>
        <taxon>Bacillariophyceae</taxon>
        <taxon>Bacillariophycidae</taxon>
        <taxon>Naviculales</taxon>
        <taxon>Naviculaceae</taxon>
        <taxon>Seminavis</taxon>
    </lineage>
</organism>
<evidence type="ECO:0000313" key="4">
    <source>
        <dbReference type="EMBL" id="CAB9519482.1"/>
    </source>
</evidence>
<comment type="caution">
    <text evidence="4">The sequence shown here is derived from an EMBL/GenBank/DDBJ whole genome shotgun (WGS) entry which is preliminary data.</text>
</comment>
<feature type="coiled-coil region" evidence="2">
    <location>
        <begin position="171"/>
        <end position="198"/>
    </location>
</feature>